<keyword evidence="1" id="KW-1133">Transmembrane helix</keyword>
<dbReference type="Proteomes" id="UP000606786">
    <property type="component" value="Unassembled WGS sequence"/>
</dbReference>
<protein>
    <submittedName>
        <fullName evidence="2">(Mediterranean fruit fly) hypothetical protein</fullName>
    </submittedName>
</protein>
<sequence>MYQLAAAAFSSPHTILYEYGIVLTTIIVIAAPGFLHSSQWLVFVFFPFFFVCAAYVDCYRIEADPLRCHNSVGTTATASTDSFRGATTSAFVSLCTNGALTFRGKCSFFLQQWPMLLLLLPQLP</sequence>
<keyword evidence="1" id="KW-0472">Membrane</keyword>
<proteinExistence type="predicted"/>
<evidence type="ECO:0000256" key="1">
    <source>
        <dbReference type="SAM" id="Phobius"/>
    </source>
</evidence>
<reference evidence="2" key="1">
    <citation type="submission" date="2020-11" db="EMBL/GenBank/DDBJ databases">
        <authorList>
            <person name="Whitehead M."/>
        </authorList>
    </citation>
    <scope>NUCLEOTIDE SEQUENCE</scope>
    <source>
        <strain evidence="2">EGII</strain>
    </source>
</reference>
<organism evidence="2 3">
    <name type="scientific">Ceratitis capitata</name>
    <name type="common">Mediterranean fruit fly</name>
    <name type="synonym">Tephritis capitata</name>
    <dbReference type="NCBI Taxonomy" id="7213"/>
    <lineage>
        <taxon>Eukaryota</taxon>
        <taxon>Metazoa</taxon>
        <taxon>Ecdysozoa</taxon>
        <taxon>Arthropoda</taxon>
        <taxon>Hexapoda</taxon>
        <taxon>Insecta</taxon>
        <taxon>Pterygota</taxon>
        <taxon>Neoptera</taxon>
        <taxon>Endopterygota</taxon>
        <taxon>Diptera</taxon>
        <taxon>Brachycera</taxon>
        <taxon>Muscomorpha</taxon>
        <taxon>Tephritoidea</taxon>
        <taxon>Tephritidae</taxon>
        <taxon>Ceratitis</taxon>
        <taxon>Ceratitis</taxon>
    </lineage>
</organism>
<evidence type="ECO:0000313" key="3">
    <source>
        <dbReference type="Proteomes" id="UP000606786"/>
    </source>
</evidence>
<name>A0A811V332_CERCA</name>
<evidence type="ECO:0000313" key="2">
    <source>
        <dbReference type="EMBL" id="CAD7005261.1"/>
    </source>
</evidence>
<feature type="transmembrane region" description="Helical" evidence="1">
    <location>
        <begin position="16"/>
        <end position="34"/>
    </location>
</feature>
<keyword evidence="3" id="KW-1185">Reference proteome</keyword>
<dbReference type="EMBL" id="CAJHJT010000034">
    <property type="protein sequence ID" value="CAD7005261.1"/>
    <property type="molecule type" value="Genomic_DNA"/>
</dbReference>
<feature type="transmembrane region" description="Helical" evidence="1">
    <location>
        <begin position="40"/>
        <end position="59"/>
    </location>
</feature>
<dbReference type="AlphaFoldDB" id="A0A811V332"/>
<comment type="caution">
    <text evidence="2">The sequence shown here is derived from an EMBL/GenBank/DDBJ whole genome shotgun (WGS) entry which is preliminary data.</text>
</comment>
<gene>
    <name evidence="2" type="ORF">CCAP1982_LOCUS13618</name>
</gene>
<keyword evidence="1" id="KW-0812">Transmembrane</keyword>
<accession>A0A811V332</accession>